<organism evidence="11 12">
    <name type="scientific">Escovopsis weberi</name>
    <dbReference type="NCBI Taxonomy" id="150374"/>
    <lineage>
        <taxon>Eukaryota</taxon>
        <taxon>Fungi</taxon>
        <taxon>Dikarya</taxon>
        <taxon>Ascomycota</taxon>
        <taxon>Pezizomycotina</taxon>
        <taxon>Sordariomycetes</taxon>
        <taxon>Hypocreomycetidae</taxon>
        <taxon>Hypocreales</taxon>
        <taxon>Hypocreaceae</taxon>
        <taxon>Escovopsis</taxon>
    </lineage>
</organism>
<evidence type="ECO:0000256" key="7">
    <source>
        <dbReference type="PIRSR" id="PIRSR601382-3"/>
    </source>
</evidence>
<feature type="region of interest" description="Disordered" evidence="9">
    <location>
        <begin position="359"/>
        <end position="384"/>
    </location>
</feature>
<dbReference type="AlphaFoldDB" id="A0A0M8N9X4"/>
<dbReference type="GO" id="GO:0005975">
    <property type="term" value="P:carbohydrate metabolic process"/>
    <property type="evidence" value="ECO:0007669"/>
    <property type="project" value="InterPro"/>
</dbReference>
<evidence type="ECO:0000256" key="2">
    <source>
        <dbReference type="ARBA" id="ARBA00004922"/>
    </source>
</evidence>
<evidence type="ECO:0000256" key="3">
    <source>
        <dbReference type="ARBA" id="ARBA00007658"/>
    </source>
</evidence>
<evidence type="ECO:0000256" key="4">
    <source>
        <dbReference type="ARBA" id="ARBA00022801"/>
    </source>
</evidence>
<feature type="active site" evidence="6">
    <location>
        <position position="313"/>
    </location>
</feature>
<dbReference type="EMBL" id="LGSR01000002">
    <property type="protein sequence ID" value="KOS23031.1"/>
    <property type="molecule type" value="Genomic_DNA"/>
</dbReference>
<proteinExistence type="inferred from homology"/>
<dbReference type="Gene3D" id="1.50.10.10">
    <property type="match status" value="1"/>
</dbReference>
<feature type="region of interest" description="Disordered" evidence="9">
    <location>
        <begin position="546"/>
        <end position="567"/>
    </location>
</feature>
<dbReference type="PANTHER" id="PTHR11742">
    <property type="entry name" value="MANNOSYL-OLIGOSACCHARIDE ALPHA-1,2-MANNOSIDASE-RELATED"/>
    <property type="match status" value="1"/>
</dbReference>
<dbReference type="InterPro" id="IPR050749">
    <property type="entry name" value="Glycosyl_Hydrolase_47"/>
</dbReference>
<dbReference type="Pfam" id="PF01532">
    <property type="entry name" value="Glyco_hydro_47"/>
    <property type="match status" value="1"/>
</dbReference>
<feature type="compositionally biased region" description="Basic and acidic residues" evidence="9">
    <location>
        <begin position="372"/>
        <end position="384"/>
    </location>
</feature>
<evidence type="ECO:0000256" key="1">
    <source>
        <dbReference type="ARBA" id="ARBA00001913"/>
    </source>
</evidence>
<accession>A0A0M8N9X4</accession>
<feature type="disulfide bond" evidence="7">
    <location>
        <begin position="409"/>
        <end position="438"/>
    </location>
</feature>
<dbReference type="GO" id="GO:0005509">
    <property type="term" value="F:calcium ion binding"/>
    <property type="evidence" value="ECO:0007669"/>
    <property type="project" value="InterPro"/>
</dbReference>
<dbReference type="GO" id="GO:0016020">
    <property type="term" value="C:membrane"/>
    <property type="evidence" value="ECO:0007669"/>
    <property type="project" value="InterPro"/>
</dbReference>
<comment type="pathway">
    <text evidence="2">Protein modification; protein glycosylation.</text>
</comment>
<gene>
    <name evidence="11" type="ORF">ESCO_003759</name>
</gene>
<feature type="transmembrane region" description="Helical" evidence="10">
    <location>
        <begin position="7"/>
        <end position="27"/>
    </location>
</feature>
<keyword evidence="12" id="KW-1185">Reference proteome</keyword>
<protein>
    <recommendedName>
        <fullName evidence="8">alpha-1,2-Mannosidase</fullName>
        <ecNumber evidence="8">3.2.1.-</ecNumber>
    </recommendedName>
</protein>
<evidence type="ECO:0000256" key="10">
    <source>
        <dbReference type="SAM" id="Phobius"/>
    </source>
</evidence>
<sequence length="567" mass="62699">MSLPRRVTRSVLLSGILFAAALVFYVLPLHQRRPSPIDLIVEDLDLPPPSFDWSTVGFFHHIPDLDKALPREPPRALPRIQADAASFPPAPESEARRRAVRDAFQRSYGAYRKHAWMRDELVPVAGGGRDTFGGWAATLVDCLDTLWIMGLRAEFAEAVAAVGAIDWSRTGIRAANMFETTIRYLGGLLSAYDLSGDRVLLRKAVELGEMLFRGFDTPNGMPPFWLDFAKARSGRLVAGSNDASASPCSLGLEFTRLSQVTGDPKYYAATDRVTRFLESIQNDTSLPGLWPRMLNFRDLRAVEQAYTLGAGADSLYEYLPKMHALLGGVDGVYEKLFRGSMDAAVRSLLFRPMLPDDAHADADDADEEEEEKEGKRQEKKEEKAQDVDILFSGEFAGGARQSSSQHLTCFAGGMFGLGGRLFSDAAYVSLGARLARGCAWAYRQFPTGIMPELFSMLSCETLDADAACAWDEDRWRRAADPGLPRGFTHARDRTYLLRPEAIESVFVMHRITGDAEWLARAWDMFGSIMNATTTDLANSAIRDVTVEGPTEKTDSMEVGTTKQHSTP</sequence>
<dbReference type="PRINTS" id="PR00747">
    <property type="entry name" value="GLYHDRLASE47"/>
</dbReference>
<dbReference type="GO" id="GO:0036503">
    <property type="term" value="P:ERAD pathway"/>
    <property type="evidence" value="ECO:0007669"/>
    <property type="project" value="UniProtKB-ARBA"/>
</dbReference>
<evidence type="ECO:0000256" key="5">
    <source>
        <dbReference type="ARBA" id="ARBA00023157"/>
    </source>
</evidence>
<evidence type="ECO:0000256" key="8">
    <source>
        <dbReference type="RuleBase" id="RU361193"/>
    </source>
</evidence>
<keyword evidence="4 8" id="KW-0378">Hydrolase</keyword>
<keyword evidence="5 7" id="KW-1015">Disulfide bond</keyword>
<dbReference type="STRING" id="150374.A0A0M8N9X4"/>
<evidence type="ECO:0000313" key="12">
    <source>
        <dbReference type="Proteomes" id="UP000053831"/>
    </source>
</evidence>
<dbReference type="GO" id="GO:0004571">
    <property type="term" value="F:mannosyl-oligosaccharide 1,2-alpha-mannosidase activity"/>
    <property type="evidence" value="ECO:0007669"/>
    <property type="project" value="InterPro"/>
</dbReference>
<comment type="similarity">
    <text evidence="3 8">Belongs to the glycosyl hydrolase 47 family.</text>
</comment>
<evidence type="ECO:0000256" key="6">
    <source>
        <dbReference type="PIRSR" id="PIRSR601382-1"/>
    </source>
</evidence>
<dbReference type="PANTHER" id="PTHR11742:SF89">
    <property type="entry name" value="ALPHA-1,2-MANNOSIDASE"/>
    <property type="match status" value="1"/>
</dbReference>
<dbReference type="InterPro" id="IPR012341">
    <property type="entry name" value="6hp_glycosidase-like_sf"/>
</dbReference>
<dbReference type="SUPFAM" id="SSF48225">
    <property type="entry name" value="Seven-hairpin glycosidases"/>
    <property type="match status" value="1"/>
</dbReference>
<dbReference type="InterPro" id="IPR036026">
    <property type="entry name" value="Seven-hairpin_glycosidases"/>
</dbReference>
<keyword evidence="10" id="KW-1133">Transmembrane helix</keyword>
<name>A0A0M8N9X4_ESCWE</name>
<dbReference type="Proteomes" id="UP000053831">
    <property type="component" value="Unassembled WGS sequence"/>
</dbReference>
<dbReference type="GO" id="GO:0005783">
    <property type="term" value="C:endoplasmic reticulum"/>
    <property type="evidence" value="ECO:0007669"/>
    <property type="project" value="TreeGrafter"/>
</dbReference>
<dbReference type="OrthoDB" id="8118055at2759"/>
<evidence type="ECO:0000256" key="9">
    <source>
        <dbReference type="SAM" id="MobiDB-lite"/>
    </source>
</evidence>
<keyword evidence="8" id="KW-0326">Glycosidase</keyword>
<comment type="cofactor">
    <cofactor evidence="1">
        <name>Ca(2+)</name>
        <dbReference type="ChEBI" id="CHEBI:29108"/>
    </cofactor>
</comment>
<feature type="compositionally biased region" description="Polar residues" evidence="9">
    <location>
        <begin position="558"/>
        <end position="567"/>
    </location>
</feature>
<reference evidence="11 12" key="1">
    <citation type="submission" date="2015-07" db="EMBL/GenBank/DDBJ databases">
        <title>The genome of the fungus Escovopsis weberi, a specialized disease agent of ant agriculture.</title>
        <authorList>
            <person name="de Man T.J."/>
            <person name="Stajich J.E."/>
            <person name="Kubicek C.P."/>
            <person name="Chenthamara K."/>
            <person name="Atanasova L."/>
            <person name="Druzhinina I.S."/>
            <person name="Birnbaum S."/>
            <person name="Barribeau S.M."/>
            <person name="Teiling C."/>
            <person name="Suen G."/>
            <person name="Currie C."/>
            <person name="Gerardo N.M."/>
        </authorList>
    </citation>
    <scope>NUCLEOTIDE SEQUENCE [LARGE SCALE GENOMIC DNA]</scope>
</reference>
<comment type="caution">
    <text evidence="11">The sequence shown here is derived from an EMBL/GenBank/DDBJ whole genome shotgun (WGS) entry which is preliminary data.</text>
</comment>
<dbReference type="UniPathway" id="UPA00378"/>
<evidence type="ECO:0000313" key="11">
    <source>
        <dbReference type="EMBL" id="KOS23031.1"/>
    </source>
</evidence>
<dbReference type="InterPro" id="IPR001382">
    <property type="entry name" value="Glyco_hydro_47"/>
</dbReference>
<keyword evidence="10" id="KW-0472">Membrane</keyword>
<feature type="active site" description="Proton donor" evidence="6">
    <location>
        <position position="179"/>
    </location>
</feature>
<feature type="active site" evidence="6">
    <location>
        <position position="500"/>
    </location>
</feature>
<keyword evidence="10" id="KW-0812">Transmembrane</keyword>
<feature type="active site" description="Proton donor" evidence="6">
    <location>
        <position position="452"/>
    </location>
</feature>
<dbReference type="EC" id="3.2.1.-" evidence="8"/>